<keyword evidence="9" id="KW-0807">Transducer</keyword>
<dbReference type="PANTHER" id="PTHR21137:SF35">
    <property type="entry name" value="ODORANT RECEPTOR 19A-RELATED"/>
    <property type="match status" value="1"/>
</dbReference>
<evidence type="ECO:0000256" key="4">
    <source>
        <dbReference type="ARBA" id="ARBA00022692"/>
    </source>
</evidence>
<dbReference type="EMBL" id="JBDJPC010000006">
    <property type="protein sequence ID" value="KAL1497441.1"/>
    <property type="molecule type" value="Genomic_DNA"/>
</dbReference>
<dbReference type="InterPro" id="IPR004117">
    <property type="entry name" value="7tm6_olfct_rcpt"/>
</dbReference>
<dbReference type="Pfam" id="PF02949">
    <property type="entry name" value="7tm_6"/>
    <property type="match status" value="1"/>
</dbReference>
<dbReference type="GO" id="GO:0007165">
    <property type="term" value="P:signal transduction"/>
    <property type="evidence" value="ECO:0007669"/>
    <property type="project" value="UniProtKB-KW"/>
</dbReference>
<dbReference type="Proteomes" id="UP001566132">
    <property type="component" value="Unassembled WGS sequence"/>
</dbReference>
<evidence type="ECO:0000256" key="9">
    <source>
        <dbReference type="ARBA" id="ARBA00023224"/>
    </source>
</evidence>
<feature type="transmembrane region" description="Helical" evidence="10">
    <location>
        <begin position="90"/>
        <end position="115"/>
    </location>
</feature>
<feature type="transmembrane region" description="Helical" evidence="10">
    <location>
        <begin position="135"/>
        <end position="157"/>
    </location>
</feature>
<evidence type="ECO:0000256" key="2">
    <source>
        <dbReference type="ARBA" id="ARBA00022475"/>
    </source>
</evidence>
<proteinExistence type="predicted"/>
<keyword evidence="12" id="KW-1185">Reference proteome</keyword>
<evidence type="ECO:0000256" key="1">
    <source>
        <dbReference type="ARBA" id="ARBA00004651"/>
    </source>
</evidence>
<evidence type="ECO:0000313" key="11">
    <source>
        <dbReference type="EMBL" id="KAL1497441.1"/>
    </source>
</evidence>
<dbReference type="GO" id="GO:0005886">
    <property type="term" value="C:plasma membrane"/>
    <property type="evidence" value="ECO:0007669"/>
    <property type="project" value="UniProtKB-SubCell"/>
</dbReference>
<reference evidence="11 12" key="1">
    <citation type="submission" date="2024-05" db="EMBL/GenBank/DDBJ databases">
        <title>Genetic variation in Jamaican populations of the coffee berry borer (Hypothenemus hampei).</title>
        <authorList>
            <person name="Errbii M."/>
            <person name="Myrie A."/>
        </authorList>
    </citation>
    <scope>NUCLEOTIDE SEQUENCE [LARGE SCALE GENOMIC DNA]</scope>
    <source>
        <strain evidence="11">JA-Hopewell-2020-01-JO</strain>
        <tissue evidence="11">Whole body</tissue>
    </source>
</reference>
<keyword evidence="8" id="KW-0675">Receptor</keyword>
<accession>A0ABD1ELR6</accession>
<evidence type="ECO:0000256" key="8">
    <source>
        <dbReference type="ARBA" id="ARBA00023170"/>
    </source>
</evidence>
<evidence type="ECO:0000256" key="7">
    <source>
        <dbReference type="ARBA" id="ARBA00023136"/>
    </source>
</evidence>
<dbReference type="GO" id="GO:0007608">
    <property type="term" value="P:sensory perception of smell"/>
    <property type="evidence" value="ECO:0007669"/>
    <property type="project" value="UniProtKB-KW"/>
</dbReference>
<keyword evidence="6 10" id="KW-1133">Transmembrane helix</keyword>
<gene>
    <name evidence="11" type="ORF">ABEB36_008415</name>
</gene>
<organism evidence="11 12">
    <name type="scientific">Hypothenemus hampei</name>
    <name type="common">Coffee berry borer</name>
    <dbReference type="NCBI Taxonomy" id="57062"/>
    <lineage>
        <taxon>Eukaryota</taxon>
        <taxon>Metazoa</taxon>
        <taxon>Ecdysozoa</taxon>
        <taxon>Arthropoda</taxon>
        <taxon>Hexapoda</taxon>
        <taxon>Insecta</taxon>
        <taxon>Pterygota</taxon>
        <taxon>Neoptera</taxon>
        <taxon>Endopterygota</taxon>
        <taxon>Coleoptera</taxon>
        <taxon>Polyphaga</taxon>
        <taxon>Cucujiformia</taxon>
        <taxon>Curculionidae</taxon>
        <taxon>Scolytinae</taxon>
        <taxon>Hypothenemus</taxon>
    </lineage>
</organism>
<sequence length="298" mass="34384">MLINIFVCVITFGHAMAVGNFLISTTDITKITEIFLFSMTQVGLVNKLLNFQFRFQTIVLLDKMVSTNIFKPSIETEQKMFENAFRKCQIVLNPFLVLCFLTVASFGGVPALANIKMKTKIYPFPGKFPFNPDNYFLLIFGLEILQTKLIFTFKYYFRYVLKIEKAFSYGIFVQFLCSAVIICLTGFQLLVVSAGNAELVRLVIYLLVMTYQLVLYCWYGHILMEKSKEITNACYTGNWHNMSVKEQKMLIMVMERAKRPVSIRAAGIFQLNLSTLMTILRSSYSYFAVLQRLYVPTY</sequence>
<keyword evidence="2" id="KW-1003">Cell membrane</keyword>
<comment type="subcellular location">
    <subcellularLocation>
        <location evidence="1">Cell membrane</location>
        <topology evidence="1">Multi-pass membrane protein</topology>
    </subcellularLocation>
</comment>
<keyword evidence="3" id="KW-0716">Sensory transduction</keyword>
<evidence type="ECO:0000313" key="12">
    <source>
        <dbReference type="Proteomes" id="UP001566132"/>
    </source>
</evidence>
<evidence type="ECO:0000256" key="10">
    <source>
        <dbReference type="SAM" id="Phobius"/>
    </source>
</evidence>
<dbReference type="AlphaFoldDB" id="A0ABD1ELR6"/>
<evidence type="ECO:0000256" key="3">
    <source>
        <dbReference type="ARBA" id="ARBA00022606"/>
    </source>
</evidence>
<feature type="transmembrane region" description="Helical" evidence="10">
    <location>
        <begin position="202"/>
        <end position="219"/>
    </location>
</feature>
<comment type="caution">
    <text evidence="11">The sequence shown here is derived from an EMBL/GenBank/DDBJ whole genome shotgun (WGS) entry which is preliminary data.</text>
</comment>
<keyword evidence="5" id="KW-0552">Olfaction</keyword>
<keyword evidence="4 10" id="KW-0812">Transmembrane</keyword>
<feature type="transmembrane region" description="Helical" evidence="10">
    <location>
        <begin position="169"/>
        <end position="190"/>
    </location>
</feature>
<evidence type="ECO:0000256" key="6">
    <source>
        <dbReference type="ARBA" id="ARBA00022989"/>
    </source>
</evidence>
<dbReference type="PANTHER" id="PTHR21137">
    <property type="entry name" value="ODORANT RECEPTOR"/>
    <property type="match status" value="1"/>
</dbReference>
<evidence type="ECO:0000256" key="5">
    <source>
        <dbReference type="ARBA" id="ARBA00022725"/>
    </source>
</evidence>
<keyword evidence="7 10" id="KW-0472">Membrane</keyword>
<name>A0ABD1ELR6_HYPHA</name>
<protein>
    <submittedName>
        <fullName evidence="11">Uncharacterized protein</fullName>
    </submittedName>
</protein>